<proteinExistence type="predicted"/>
<dbReference type="InterPro" id="IPR036097">
    <property type="entry name" value="HisK_dim/P_sf"/>
</dbReference>
<dbReference type="PANTHER" id="PTHR43065:SF10">
    <property type="entry name" value="PEROXIDE STRESS-ACTIVATED HISTIDINE KINASE MAK3"/>
    <property type="match status" value="1"/>
</dbReference>
<keyword evidence="7" id="KW-0067">ATP-binding</keyword>
<evidence type="ECO:0000256" key="6">
    <source>
        <dbReference type="ARBA" id="ARBA00022777"/>
    </source>
</evidence>
<keyword evidence="3" id="KW-0597">Phosphoprotein</keyword>
<reference evidence="12" key="1">
    <citation type="journal article" date="2019" name="Int. J. Syst. Evol. Microbiol.">
        <title>The Global Catalogue of Microorganisms (GCM) 10K type strain sequencing project: providing services to taxonomists for standard genome sequencing and annotation.</title>
        <authorList>
            <consortium name="The Broad Institute Genomics Platform"/>
            <consortium name="The Broad Institute Genome Sequencing Center for Infectious Disease"/>
            <person name="Wu L."/>
            <person name="Ma J."/>
        </authorList>
    </citation>
    <scope>NUCLEOTIDE SEQUENCE [LARGE SCALE GENOMIC DNA]</scope>
    <source>
        <strain evidence="12">KACC 12508</strain>
    </source>
</reference>
<keyword evidence="6 11" id="KW-0418">Kinase</keyword>
<dbReference type="RefSeq" id="WP_382271782.1">
    <property type="nucleotide sequence ID" value="NZ_JBHTBU010000001.1"/>
</dbReference>
<keyword evidence="12" id="KW-1185">Reference proteome</keyword>
<dbReference type="Gene3D" id="3.30.565.10">
    <property type="entry name" value="Histidine kinase-like ATPase, C-terminal domain"/>
    <property type="match status" value="1"/>
</dbReference>
<dbReference type="InterPro" id="IPR036890">
    <property type="entry name" value="HATPase_C_sf"/>
</dbReference>
<organism evidence="11 12">
    <name type="scientific">Herminiimonas glaciei</name>
    <dbReference type="NCBI Taxonomy" id="523788"/>
    <lineage>
        <taxon>Bacteria</taxon>
        <taxon>Pseudomonadati</taxon>
        <taxon>Pseudomonadota</taxon>
        <taxon>Betaproteobacteria</taxon>
        <taxon>Burkholderiales</taxon>
        <taxon>Oxalobacteraceae</taxon>
        <taxon>Herminiimonas</taxon>
    </lineage>
</organism>
<feature type="transmembrane region" description="Helical" evidence="9">
    <location>
        <begin position="12"/>
        <end position="30"/>
    </location>
</feature>
<feature type="domain" description="Histidine kinase" evidence="10">
    <location>
        <begin position="136"/>
        <end position="352"/>
    </location>
</feature>
<evidence type="ECO:0000313" key="11">
    <source>
        <dbReference type="EMBL" id="MFC7288451.1"/>
    </source>
</evidence>
<evidence type="ECO:0000259" key="10">
    <source>
        <dbReference type="PROSITE" id="PS50109"/>
    </source>
</evidence>
<dbReference type="PROSITE" id="PS50109">
    <property type="entry name" value="HIS_KIN"/>
    <property type="match status" value="1"/>
</dbReference>
<evidence type="ECO:0000256" key="3">
    <source>
        <dbReference type="ARBA" id="ARBA00022553"/>
    </source>
</evidence>
<feature type="transmembrane region" description="Helical" evidence="9">
    <location>
        <begin position="36"/>
        <end position="55"/>
    </location>
</feature>
<dbReference type="PRINTS" id="PR00344">
    <property type="entry name" value="BCTRLSENSOR"/>
</dbReference>
<evidence type="ECO:0000256" key="1">
    <source>
        <dbReference type="ARBA" id="ARBA00000085"/>
    </source>
</evidence>
<keyword evidence="8" id="KW-0902">Two-component regulatory system</keyword>
<dbReference type="Proteomes" id="UP001596542">
    <property type="component" value="Unassembled WGS sequence"/>
</dbReference>
<keyword evidence="9" id="KW-0472">Membrane</keyword>
<feature type="transmembrane region" description="Helical" evidence="9">
    <location>
        <begin position="60"/>
        <end position="77"/>
    </location>
</feature>
<comment type="catalytic activity">
    <reaction evidence="1">
        <text>ATP + protein L-histidine = ADP + protein N-phospho-L-histidine.</text>
        <dbReference type="EC" id="2.7.13.3"/>
    </reaction>
</comment>
<dbReference type="InterPro" id="IPR003594">
    <property type="entry name" value="HATPase_dom"/>
</dbReference>
<dbReference type="Pfam" id="PF00512">
    <property type="entry name" value="HisKA"/>
    <property type="match status" value="1"/>
</dbReference>
<keyword evidence="5" id="KW-0547">Nucleotide-binding</keyword>
<evidence type="ECO:0000256" key="7">
    <source>
        <dbReference type="ARBA" id="ARBA00022840"/>
    </source>
</evidence>
<evidence type="ECO:0000256" key="8">
    <source>
        <dbReference type="ARBA" id="ARBA00023012"/>
    </source>
</evidence>
<dbReference type="InterPro" id="IPR005467">
    <property type="entry name" value="His_kinase_dom"/>
</dbReference>
<dbReference type="SUPFAM" id="SSF55874">
    <property type="entry name" value="ATPase domain of HSP90 chaperone/DNA topoisomerase II/histidine kinase"/>
    <property type="match status" value="1"/>
</dbReference>
<protein>
    <recommendedName>
        <fullName evidence="2">histidine kinase</fullName>
        <ecNumber evidence="2">2.7.13.3</ecNumber>
    </recommendedName>
</protein>
<dbReference type="SMART" id="SM00388">
    <property type="entry name" value="HisKA"/>
    <property type="match status" value="1"/>
</dbReference>
<feature type="transmembrane region" description="Helical" evidence="9">
    <location>
        <begin position="83"/>
        <end position="105"/>
    </location>
</feature>
<evidence type="ECO:0000256" key="5">
    <source>
        <dbReference type="ARBA" id="ARBA00022741"/>
    </source>
</evidence>
<dbReference type="PANTHER" id="PTHR43065">
    <property type="entry name" value="SENSOR HISTIDINE KINASE"/>
    <property type="match status" value="1"/>
</dbReference>
<dbReference type="EMBL" id="JBHTBU010000001">
    <property type="protein sequence ID" value="MFC7288451.1"/>
    <property type="molecule type" value="Genomic_DNA"/>
</dbReference>
<dbReference type="SUPFAM" id="SSF47384">
    <property type="entry name" value="Homodimeric domain of signal transducing histidine kinase"/>
    <property type="match status" value="1"/>
</dbReference>
<gene>
    <name evidence="11" type="ORF">ACFQPC_10425</name>
</gene>
<dbReference type="InterPro" id="IPR003661">
    <property type="entry name" value="HisK_dim/P_dom"/>
</dbReference>
<evidence type="ECO:0000256" key="2">
    <source>
        <dbReference type="ARBA" id="ARBA00012438"/>
    </source>
</evidence>
<evidence type="ECO:0000313" key="12">
    <source>
        <dbReference type="Proteomes" id="UP001596542"/>
    </source>
</evidence>
<dbReference type="InterPro" id="IPR004358">
    <property type="entry name" value="Sig_transdc_His_kin-like_C"/>
</dbReference>
<dbReference type="Pfam" id="PF02518">
    <property type="entry name" value="HATPase_c"/>
    <property type="match status" value="1"/>
</dbReference>
<dbReference type="SMART" id="SM00387">
    <property type="entry name" value="HATPase_c"/>
    <property type="match status" value="1"/>
</dbReference>
<keyword evidence="9" id="KW-1133">Transmembrane helix</keyword>
<keyword evidence="4" id="KW-0808">Transferase</keyword>
<accession>A0ABW2IBX8</accession>
<sequence>MKHDISKPMRWYRVPGMLGMLIVMAAIFAADTLTDYAIAAAVFYSAVILAASSWVSTRTLVALSGFCIFLTILSFYLTKFGSYQVGLINSGISIVAIAITTYLSLKMNAAKAAAYQAQTQLLRIARVTSLGELSTSIAHEVNQPLAAIVTSGNACQRWLDQDPPNLEKARLAVGRILSDANRASDIITRIRSLTKGEVPYKSRFDLNQAILEIVAMSRSDIEGHGISLNLNLSDDTPSVLADRVQIQQVIVNMILNATEAMTTNENQKRDMQILSTISKPGTVHFSIIDTGIGFPPGSIEHLFDPFWTAKESGIGLGLTISRTIIEANEGKIWAEQNPDGGAIVRFSLPIVEKGTQ</sequence>
<evidence type="ECO:0000256" key="4">
    <source>
        <dbReference type="ARBA" id="ARBA00022679"/>
    </source>
</evidence>
<dbReference type="EC" id="2.7.13.3" evidence="2"/>
<dbReference type="Gene3D" id="1.10.287.130">
    <property type="match status" value="1"/>
</dbReference>
<name>A0ABW2IBX8_9BURK</name>
<evidence type="ECO:0000256" key="9">
    <source>
        <dbReference type="SAM" id="Phobius"/>
    </source>
</evidence>
<dbReference type="GO" id="GO:0016301">
    <property type="term" value="F:kinase activity"/>
    <property type="evidence" value="ECO:0007669"/>
    <property type="project" value="UniProtKB-KW"/>
</dbReference>
<dbReference type="CDD" id="cd00082">
    <property type="entry name" value="HisKA"/>
    <property type="match status" value="1"/>
</dbReference>
<comment type="caution">
    <text evidence="11">The sequence shown here is derived from an EMBL/GenBank/DDBJ whole genome shotgun (WGS) entry which is preliminary data.</text>
</comment>
<keyword evidence="9" id="KW-0812">Transmembrane</keyword>